<evidence type="ECO:0000313" key="2">
    <source>
        <dbReference type="Proteomes" id="UP000439903"/>
    </source>
</evidence>
<accession>A0A8H4AT77</accession>
<proteinExistence type="predicted"/>
<evidence type="ECO:0000313" key="1">
    <source>
        <dbReference type="EMBL" id="KAF0529909.1"/>
    </source>
</evidence>
<gene>
    <name evidence="1" type="ORF">F8M41_012524</name>
</gene>
<reference evidence="1 2" key="1">
    <citation type="journal article" date="2019" name="Environ. Microbiol.">
        <title>At the nexus of three kingdoms: the genome of the mycorrhizal fungus Gigaspora margarita provides insights into plant, endobacterial and fungal interactions.</title>
        <authorList>
            <person name="Venice F."/>
            <person name="Ghignone S."/>
            <person name="Salvioli di Fossalunga A."/>
            <person name="Amselem J."/>
            <person name="Novero M."/>
            <person name="Xianan X."/>
            <person name="Sedzielewska Toro K."/>
            <person name="Morin E."/>
            <person name="Lipzen A."/>
            <person name="Grigoriev I.V."/>
            <person name="Henrissat B."/>
            <person name="Martin F.M."/>
            <person name="Bonfante P."/>
        </authorList>
    </citation>
    <scope>NUCLEOTIDE SEQUENCE [LARGE SCALE GENOMIC DNA]</scope>
    <source>
        <strain evidence="1 2">BEG34</strain>
    </source>
</reference>
<dbReference type="AlphaFoldDB" id="A0A8H4AT77"/>
<dbReference type="Proteomes" id="UP000439903">
    <property type="component" value="Unassembled WGS sequence"/>
</dbReference>
<keyword evidence="2" id="KW-1185">Reference proteome</keyword>
<sequence length="182" mass="21830">MFYGDTKDNNGYYNIILQYANEVTLREYLKTKFTKLQWSAFEEYPNSSKKIKNCRFWTIKADKQTSMTSKSIVHGIPAYIEPKRLINHIISEQIIKYANKSRLERDGYILKEVVRITFEQFYDEPKFNKICQEDFEKNWKASNLVLSIEKLNMLIERIMHECIKQLLAIQNRVPEEIEMERL</sequence>
<protein>
    <submittedName>
        <fullName evidence="1">ARM repeat-containing protein</fullName>
    </submittedName>
</protein>
<comment type="caution">
    <text evidence="1">The sequence shown here is derived from an EMBL/GenBank/DDBJ whole genome shotgun (WGS) entry which is preliminary data.</text>
</comment>
<name>A0A8H4AT77_GIGMA</name>
<dbReference type="OrthoDB" id="514777at2759"/>
<dbReference type="EMBL" id="WTPW01000255">
    <property type="protein sequence ID" value="KAF0529909.1"/>
    <property type="molecule type" value="Genomic_DNA"/>
</dbReference>
<organism evidence="1 2">
    <name type="scientific">Gigaspora margarita</name>
    <dbReference type="NCBI Taxonomy" id="4874"/>
    <lineage>
        <taxon>Eukaryota</taxon>
        <taxon>Fungi</taxon>
        <taxon>Fungi incertae sedis</taxon>
        <taxon>Mucoromycota</taxon>
        <taxon>Glomeromycotina</taxon>
        <taxon>Glomeromycetes</taxon>
        <taxon>Diversisporales</taxon>
        <taxon>Gigasporaceae</taxon>
        <taxon>Gigaspora</taxon>
    </lineage>
</organism>